<keyword evidence="9" id="KW-1185">Reference proteome</keyword>
<dbReference type="PANTHER" id="PTHR21355">
    <property type="entry name" value="G-PROTEIN COUPLED RECEPTOR-ASSOCIATED PROTEIN LMBRD2"/>
    <property type="match status" value="1"/>
</dbReference>
<keyword evidence="4 7" id="KW-1133">Transmembrane helix</keyword>
<dbReference type="GO" id="GO:0016020">
    <property type="term" value="C:membrane"/>
    <property type="evidence" value="ECO:0007669"/>
    <property type="project" value="UniProtKB-SubCell"/>
</dbReference>
<feature type="region of interest" description="Disordered" evidence="6">
    <location>
        <begin position="498"/>
        <end position="665"/>
    </location>
</feature>
<feature type="transmembrane region" description="Helical" evidence="7">
    <location>
        <begin position="34"/>
        <end position="55"/>
    </location>
</feature>
<organism evidence="8 9">
    <name type="scientific">Symbiochloris irregularis</name>
    <dbReference type="NCBI Taxonomy" id="706552"/>
    <lineage>
        <taxon>Eukaryota</taxon>
        <taxon>Viridiplantae</taxon>
        <taxon>Chlorophyta</taxon>
        <taxon>core chlorophytes</taxon>
        <taxon>Trebouxiophyceae</taxon>
        <taxon>Trebouxiales</taxon>
        <taxon>Trebouxiaceae</taxon>
        <taxon>Symbiochloris</taxon>
    </lineage>
</organism>
<evidence type="ECO:0000256" key="6">
    <source>
        <dbReference type="SAM" id="MobiDB-lite"/>
    </source>
</evidence>
<evidence type="ECO:0000313" key="9">
    <source>
        <dbReference type="Proteomes" id="UP001465755"/>
    </source>
</evidence>
<feature type="transmembrane region" description="Helical" evidence="7">
    <location>
        <begin position="142"/>
        <end position="164"/>
    </location>
</feature>
<feature type="compositionally biased region" description="Polar residues" evidence="6">
    <location>
        <begin position="515"/>
        <end position="524"/>
    </location>
</feature>
<accession>A0AAW1PJT2</accession>
<proteinExistence type="inferred from homology"/>
<evidence type="ECO:0000313" key="8">
    <source>
        <dbReference type="EMBL" id="KAK9808358.1"/>
    </source>
</evidence>
<keyword evidence="3 7" id="KW-0812">Transmembrane</keyword>
<feature type="compositionally biased region" description="Polar residues" evidence="6">
    <location>
        <begin position="607"/>
        <end position="625"/>
    </location>
</feature>
<dbReference type="Pfam" id="PF04791">
    <property type="entry name" value="LMBR1"/>
    <property type="match status" value="1"/>
</dbReference>
<feature type="compositionally biased region" description="Low complexity" evidence="6">
    <location>
        <begin position="568"/>
        <end position="577"/>
    </location>
</feature>
<keyword evidence="5 7" id="KW-0472">Membrane</keyword>
<dbReference type="InterPro" id="IPR051584">
    <property type="entry name" value="GPCR-associated_LMBR1"/>
</dbReference>
<protein>
    <recommendedName>
        <fullName evidence="10">LMBR1-like membrane protein</fullName>
    </recommendedName>
</protein>
<comment type="caution">
    <text evidence="8">The sequence shown here is derived from an EMBL/GenBank/DDBJ whole genome shotgun (WGS) entry which is preliminary data.</text>
</comment>
<feature type="transmembrane region" description="Helical" evidence="7">
    <location>
        <begin position="344"/>
        <end position="362"/>
    </location>
</feature>
<gene>
    <name evidence="8" type="ORF">WJX73_005749</name>
</gene>
<reference evidence="8 9" key="1">
    <citation type="journal article" date="2024" name="Nat. Commun.">
        <title>Phylogenomics reveals the evolutionary origins of lichenization in chlorophyte algae.</title>
        <authorList>
            <person name="Puginier C."/>
            <person name="Libourel C."/>
            <person name="Otte J."/>
            <person name="Skaloud P."/>
            <person name="Haon M."/>
            <person name="Grisel S."/>
            <person name="Petersen M."/>
            <person name="Berrin J.G."/>
            <person name="Delaux P.M."/>
            <person name="Dal Grande F."/>
            <person name="Keller J."/>
        </authorList>
    </citation>
    <scope>NUCLEOTIDE SEQUENCE [LARGE SCALE GENOMIC DNA]</scope>
    <source>
        <strain evidence="8 9">SAG 2036</strain>
    </source>
</reference>
<evidence type="ECO:0000256" key="3">
    <source>
        <dbReference type="ARBA" id="ARBA00022692"/>
    </source>
</evidence>
<dbReference type="PANTHER" id="PTHR21355:SF0">
    <property type="entry name" value="G-PROTEIN COUPLED RECEPTOR-ASSOCIATED PROTEIN LMBRD2"/>
    <property type="match status" value="1"/>
</dbReference>
<feature type="transmembrane region" description="Helical" evidence="7">
    <location>
        <begin position="424"/>
        <end position="444"/>
    </location>
</feature>
<evidence type="ECO:0000256" key="2">
    <source>
        <dbReference type="ARBA" id="ARBA00010487"/>
    </source>
</evidence>
<evidence type="ECO:0000256" key="5">
    <source>
        <dbReference type="ARBA" id="ARBA00023136"/>
    </source>
</evidence>
<comment type="subcellular location">
    <subcellularLocation>
        <location evidence="1">Membrane</location>
        <topology evidence="1">Multi-pass membrane protein</topology>
    </subcellularLocation>
</comment>
<dbReference type="InterPro" id="IPR006876">
    <property type="entry name" value="LMBR1-like_membr_prot"/>
</dbReference>
<sequence length="665" mass="72401">MWSFYVPAMVAVTAAVIVLLRRYAAPTMPYLPRIVTAVAWVTSIGIVALVPIDIWSTMNKTSRKSVSVIWSTAYWTTQALTWFTIPFLQAFLDSGDFTFLKRVRSSLKANLTYYLLIGSAGLVGILFLLLSGRLSFKELLPLGITLSNTYGLIACLLLLGYGLVRIPRSFWRESDPEASLRVWLHRLVKAAEKLRKARVEMLSVATVIEATSAPMSSRDKLRPLMNIIYKQAEEEAPIKPGQALRDNRGRVNMDDLTDAELDYGCDEQGLANLRARLKKAINSYNGKASKYVTAVRVASELELICKCRANGLATYEAGTPSKQTETMRKLQRAWIGYQCLVQPYVFKLVALFLAVFSILIVWSEVTIGFGDLSPFSHIVQDSPQEEVLTQTENGLRNGEKLVFAQKMGRALADVDILGNQFNTWFPITLFFWCLVLVLDVAGTLSRTFLPMRWRFDLDAMSDESVERGKLVLREEQDAQAQGQPVGAALIGEGNKNGSVAAAQGASKGQMMASLTPASSHPSNRQADHRSRSFSAEPDPEAALGSTTTGGGLLGRWRQPPQQSPLIPGPSGAASQSPSPSPPGKGPAAVSGMSALTRGLLRNKHGSSESVNNTPGGANAGNSSSLDGIFARMNNGRHTDRIDDDDGEDSGRGGLLGGASRWSTHK</sequence>
<dbReference type="EMBL" id="JALJOQ010000024">
    <property type="protein sequence ID" value="KAK9808358.1"/>
    <property type="molecule type" value="Genomic_DNA"/>
</dbReference>
<dbReference type="Proteomes" id="UP001465755">
    <property type="component" value="Unassembled WGS sequence"/>
</dbReference>
<feature type="transmembrane region" description="Helical" evidence="7">
    <location>
        <begin position="111"/>
        <end position="130"/>
    </location>
</feature>
<evidence type="ECO:0000256" key="4">
    <source>
        <dbReference type="ARBA" id="ARBA00022989"/>
    </source>
</evidence>
<evidence type="ECO:0000256" key="7">
    <source>
        <dbReference type="SAM" id="Phobius"/>
    </source>
</evidence>
<comment type="similarity">
    <text evidence="2">Belongs to the LIMR family.</text>
</comment>
<dbReference type="AlphaFoldDB" id="A0AAW1PJT2"/>
<name>A0AAW1PJT2_9CHLO</name>
<evidence type="ECO:0000256" key="1">
    <source>
        <dbReference type="ARBA" id="ARBA00004141"/>
    </source>
</evidence>
<evidence type="ECO:0008006" key="10">
    <source>
        <dbReference type="Google" id="ProtNLM"/>
    </source>
</evidence>